<reference evidence="5" key="1">
    <citation type="submission" date="2017-05" db="EMBL/GenBank/DDBJ databases">
        <title>Complete and WGS of Bordetella genogroups.</title>
        <authorList>
            <person name="Spilker T."/>
            <person name="Lipuma J."/>
        </authorList>
    </citation>
    <scope>NUCLEOTIDE SEQUENCE</scope>
    <source>
        <strain evidence="5">AU21707</strain>
    </source>
</reference>
<name>A0A261R5X4_9BORD</name>
<dbReference type="Gene3D" id="3.40.50.2300">
    <property type="match status" value="1"/>
</dbReference>
<evidence type="ECO:0000256" key="3">
    <source>
        <dbReference type="PROSITE-ProRule" id="PRU00169"/>
    </source>
</evidence>
<keyword evidence="6" id="KW-1185">Reference proteome</keyword>
<keyword evidence="2" id="KW-0902">Two-component regulatory system</keyword>
<evidence type="ECO:0000259" key="4">
    <source>
        <dbReference type="PROSITE" id="PS50110"/>
    </source>
</evidence>
<dbReference type="AlphaFoldDB" id="A0A261R5X4"/>
<dbReference type="EMBL" id="NEVJ01000003">
    <property type="protein sequence ID" value="OZI19753.1"/>
    <property type="molecule type" value="Genomic_DNA"/>
</dbReference>
<evidence type="ECO:0000313" key="5">
    <source>
        <dbReference type="EMBL" id="OZI19753.1"/>
    </source>
</evidence>
<gene>
    <name evidence="5" type="ORF">CAL26_19445</name>
</gene>
<dbReference type="OrthoDB" id="9800897at2"/>
<protein>
    <recommendedName>
        <fullName evidence="4">Response regulatory domain-containing protein</fullName>
    </recommendedName>
</protein>
<feature type="domain" description="Response regulatory" evidence="4">
    <location>
        <begin position="15"/>
        <end position="129"/>
    </location>
</feature>
<evidence type="ECO:0000313" key="6">
    <source>
        <dbReference type="Proteomes" id="UP000216857"/>
    </source>
</evidence>
<evidence type="ECO:0000256" key="1">
    <source>
        <dbReference type="ARBA" id="ARBA00022553"/>
    </source>
</evidence>
<dbReference type="PROSITE" id="PS50110">
    <property type="entry name" value="RESPONSE_REGULATORY"/>
    <property type="match status" value="1"/>
</dbReference>
<dbReference type="Proteomes" id="UP000216857">
    <property type="component" value="Unassembled WGS sequence"/>
</dbReference>
<organism evidence="5 6">
    <name type="scientific">Bordetella genomosp. 9</name>
    <dbReference type="NCBI Taxonomy" id="1416803"/>
    <lineage>
        <taxon>Bacteria</taxon>
        <taxon>Pseudomonadati</taxon>
        <taxon>Pseudomonadota</taxon>
        <taxon>Betaproteobacteria</taxon>
        <taxon>Burkholderiales</taxon>
        <taxon>Alcaligenaceae</taxon>
        <taxon>Bordetella</taxon>
    </lineage>
</organism>
<dbReference type="SUPFAM" id="SSF52172">
    <property type="entry name" value="CheY-like"/>
    <property type="match status" value="1"/>
</dbReference>
<dbReference type="PANTHER" id="PTHR44591">
    <property type="entry name" value="STRESS RESPONSE REGULATOR PROTEIN 1"/>
    <property type="match status" value="1"/>
</dbReference>
<dbReference type="InterPro" id="IPR001789">
    <property type="entry name" value="Sig_transdc_resp-reg_receiver"/>
</dbReference>
<feature type="modified residue" description="4-aspartylphosphate" evidence="3">
    <location>
        <position position="64"/>
    </location>
</feature>
<accession>A0A261R5X4</accession>
<comment type="caution">
    <text evidence="5">The sequence shown here is derived from an EMBL/GenBank/DDBJ whole genome shotgun (WGS) entry which is preliminary data.</text>
</comment>
<dbReference type="InterPro" id="IPR011006">
    <property type="entry name" value="CheY-like_superfamily"/>
</dbReference>
<dbReference type="SMART" id="SM00448">
    <property type="entry name" value="REC"/>
    <property type="match status" value="1"/>
</dbReference>
<dbReference type="PANTHER" id="PTHR44591:SF14">
    <property type="entry name" value="PROTEIN PILG"/>
    <property type="match status" value="1"/>
</dbReference>
<dbReference type="GO" id="GO:0000160">
    <property type="term" value="P:phosphorelay signal transduction system"/>
    <property type="evidence" value="ECO:0007669"/>
    <property type="project" value="UniProtKB-KW"/>
</dbReference>
<dbReference type="STRING" id="1416803.CAL13_06100"/>
<dbReference type="Pfam" id="PF00072">
    <property type="entry name" value="Response_reg"/>
    <property type="match status" value="1"/>
</dbReference>
<evidence type="ECO:0000256" key="2">
    <source>
        <dbReference type="ARBA" id="ARBA00023012"/>
    </source>
</evidence>
<keyword evidence="1 3" id="KW-0597">Phosphoprotein</keyword>
<proteinExistence type="predicted"/>
<dbReference type="InterPro" id="IPR050595">
    <property type="entry name" value="Bact_response_regulator"/>
</dbReference>
<sequence length="133" mass="14088">MADAHGAHGVVDMAKIMVVDDEASLARVVHDALSGAGHTVYVENDGLTALTRMLEVQPDLVVSDVMMPGMGGASLLTAMRDNAYLEEVPVIVMSGLPEESIVKACPQYSAFIAKPFDLTLMVDTVDRVLGTSI</sequence>